<gene>
    <name evidence="8" type="ORF">NZD89_00250</name>
</gene>
<organism evidence="8 9">
    <name type="scientific">Alicyclobacillus fastidiosus</name>
    <dbReference type="NCBI Taxonomy" id="392011"/>
    <lineage>
        <taxon>Bacteria</taxon>
        <taxon>Bacillati</taxon>
        <taxon>Bacillota</taxon>
        <taxon>Bacilli</taxon>
        <taxon>Bacillales</taxon>
        <taxon>Alicyclobacillaceae</taxon>
        <taxon>Alicyclobacillus</taxon>
    </lineage>
</organism>
<name>A0ABY6ZIQ8_9BACL</name>
<feature type="domain" description="Peptidase M3A/M3B catalytic" evidence="7">
    <location>
        <begin position="308"/>
        <end position="544"/>
    </location>
</feature>
<dbReference type="NCBIfam" id="TIGR02289">
    <property type="entry name" value="M3_not_pepF"/>
    <property type="match status" value="1"/>
</dbReference>
<dbReference type="CDD" id="cd09606">
    <property type="entry name" value="M3B_PepF"/>
    <property type="match status" value="1"/>
</dbReference>
<comment type="cofactor">
    <cofactor evidence="6">
        <name>Zn(2+)</name>
        <dbReference type="ChEBI" id="CHEBI:29105"/>
    </cofactor>
    <text evidence="6">Binds 1 zinc ion.</text>
</comment>
<evidence type="ECO:0000259" key="7">
    <source>
        <dbReference type="Pfam" id="PF01432"/>
    </source>
</evidence>
<keyword evidence="1 6" id="KW-0645">Protease</keyword>
<dbReference type="InterPro" id="IPR011976">
    <property type="entry name" value="Pept_M3B_oligopep-rel"/>
</dbReference>
<evidence type="ECO:0000313" key="9">
    <source>
        <dbReference type="Proteomes" id="UP001164761"/>
    </source>
</evidence>
<dbReference type="SUPFAM" id="SSF55486">
    <property type="entry name" value="Metalloproteases ('zincins'), catalytic domain"/>
    <property type="match status" value="1"/>
</dbReference>
<evidence type="ECO:0000313" key="8">
    <source>
        <dbReference type="EMBL" id="WAH41996.1"/>
    </source>
</evidence>
<keyword evidence="5 6" id="KW-0482">Metalloprotease</keyword>
<evidence type="ECO:0000256" key="6">
    <source>
        <dbReference type="RuleBase" id="RU003435"/>
    </source>
</evidence>
<dbReference type="Pfam" id="PF01432">
    <property type="entry name" value="Peptidase_M3"/>
    <property type="match status" value="2"/>
</dbReference>
<keyword evidence="2 6" id="KW-0479">Metal-binding</keyword>
<dbReference type="Gene3D" id="1.10.1370.30">
    <property type="match status" value="1"/>
</dbReference>
<dbReference type="Proteomes" id="UP001164761">
    <property type="component" value="Chromosome"/>
</dbReference>
<evidence type="ECO:0000256" key="4">
    <source>
        <dbReference type="ARBA" id="ARBA00022833"/>
    </source>
</evidence>
<evidence type="ECO:0000256" key="2">
    <source>
        <dbReference type="ARBA" id="ARBA00022723"/>
    </source>
</evidence>
<comment type="similarity">
    <text evidence="6">Belongs to the peptidase M3 family.</text>
</comment>
<feature type="domain" description="Peptidase M3A/M3B catalytic" evidence="7">
    <location>
        <begin position="167"/>
        <end position="271"/>
    </location>
</feature>
<accession>A0ABY6ZIQ8</accession>
<dbReference type="EMBL" id="CP104067">
    <property type="protein sequence ID" value="WAH41996.1"/>
    <property type="molecule type" value="Genomic_DNA"/>
</dbReference>
<keyword evidence="9" id="KW-1185">Reference proteome</keyword>
<proteinExistence type="inferred from homology"/>
<evidence type="ECO:0000256" key="1">
    <source>
        <dbReference type="ARBA" id="ARBA00022670"/>
    </source>
</evidence>
<evidence type="ECO:0000256" key="3">
    <source>
        <dbReference type="ARBA" id="ARBA00022801"/>
    </source>
</evidence>
<sequence length="564" mass="66094">MKFHELPYRRPDIETFKQQFATSIQNFTDAATYDQQENAMGQINGLRAEFETMHELAGIRHTIDTTDEFYKQEQDFFDEVQPVYEGLISDFYSALVNSKFQSELKAKWGTQLFKLAELCLKTFSPEIVDDLATENKLTSEYQQLLASAKIMFEGEERNLSQLEPFIQSADRAMRKRASEARYGFFVEHEAKLDDIYDQLVKVRTKVAKKLGYDNFVQLGYARMSRTDYNAEMVAKFRTQVLTYIVPAAEKLRERQRDRLGLDTLQYYDTGFQFESGNPTAKGSPEWIVDNGRKMYSELSAETDEFFQFMIDNGLMDLVSKKGKADRGYCTYLSKYKAPFIFSNFNGTSGDIDVLTHEAGHAYQVYQSRGYEIPEYNWPTLEACEIPSMSMEFFTWPWMELFFEEDTAKYKFYHLQSALQLIPYVVSGDEFQHFVYENPDATPAERKLAWREIERKYFPHRNYSENEYLERGGFWHQQSHLFRTPFYYIDYALAQICALQFWKRMHEDRDSAWADYVKLCKQGGSKPFTELVKVANLISPFEDGCVKSVIGVIEDWLDKIDDKKL</sequence>
<dbReference type="PANTHER" id="PTHR11804:SF28">
    <property type="entry name" value="OLIGOENDOPEPTIDASE F"/>
    <property type="match status" value="1"/>
</dbReference>
<evidence type="ECO:0000256" key="5">
    <source>
        <dbReference type="ARBA" id="ARBA00023049"/>
    </source>
</evidence>
<keyword evidence="3 6" id="KW-0378">Hydrolase</keyword>
<dbReference type="PANTHER" id="PTHR11804">
    <property type="entry name" value="PROTEASE M3 THIMET OLIGOPEPTIDASE-RELATED"/>
    <property type="match status" value="1"/>
</dbReference>
<reference evidence="8" key="1">
    <citation type="submission" date="2022-08" db="EMBL/GenBank/DDBJ databases">
        <title>Alicyclobacillus fastidiosus DSM 17978, complete genome.</title>
        <authorList>
            <person name="Wang Q."/>
            <person name="Cai R."/>
            <person name="Wang Z."/>
        </authorList>
    </citation>
    <scope>NUCLEOTIDE SEQUENCE</scope>
    <source>
        <strain evidence="8">DSM 17978</strain>
    </source>
</reference>
<keyword evidence="4 6" id="KW-0862">Zinc</keyword>
<dbReference type="RefSeq" id="WP_268005894.1">
    <property type="nucleotide sequence ID" value="NZ_BSUT01000001.1"/>
</dbReference>
<dbReference type="InterPro" id="IPR045090">
    <property type="entry name" value="Pept_M3A_M3B"/>
</dbReference>
<dbReference type="InterPro" id="IPR001567">
    <property type="entry name" value="Pept_M3A_M3B_dom"/>
</dbReference>
<protein>
    <submittedName>
        <fullName evidence="8">M3 family oligoendopeptidase</fullName>
    </submittedName>
</protein>